<name>A0ABN4JB46_9ENTE</name>
<gene>
    <name evidence="1" type="ORF">ATZ33_17300</name>
</gene>
<dbReference type="RefSeq" id="WP_071876575.1">
    <property type="nucleotide sequence ID" value="NZ_JXLC01000003.1"/>
</dbReference>
<evidence type="ECO:0000313" key="1">
    <source>
        <dbReference type="EMBL" id="ALS03070.1"/>
    </source>
</evidence>
<dbReference type="Proteomes" id="UP000065511">
    <property type="component" value="Chromosome"/>
</dbReference>
<proteinExistence type="predicted"/>
<evidence type="ECO:0000313" key="2">
    <source>
        <dbReference type="Proteomes" id="UP000065511"/>
    </source>
</evidence>
<protein>
    <submittedName>
        <fullName evidence="1">Uncharacterized protein</fullName>
    </submittedName>
</protein>
<keyword evidence="2" id="KW-1185">Reference proteome</keyword>
<organism evidence="1 2">
    <name type="scientific">Enterococcus silesiacus</name>
    <dbReference type="NCBI Taxonomy" id="332949"/>
    <lineage>
        <taxon>Bacteria</taxon>
        <taxon>Bacillati</taxon>
        <taxon>Bacillota</taxon>
        <taxon>Bacilli</taxon>
        <taxon>Lactobacillales</taxon>
        <taxon>Enterococcaceae</taxon>
        <taxon>Enterococcus</taxon>
    </lineage>
</organism>
<sequence length="60" mass="6947">MNPATVINYTCRLQIRKCDIGIKAIDGHRPISEAEKSEIAWINAKMKIINELIMKGWYEK</sequence>
<dbReference type="EMBL" id="CP013614">
    <property type="protein sequence ID" value="ALS03070.1"/>
    <property type="molecule type" value="Genomic_DNA"/>
</dbReference>
<accession>A0ABN4JB46</accession>
<reference evidence="1 2" key="1">
    <citation type="submission" date="2015-12" db="EMBL/GenBank/DDBJ databases">
        <authorList>
            <person name="Lauer A."/>
            <person name="Humrighouse B."/>
            <person name="Loparev V."/>
            <person name="Shewmaker P.L."/>
            <person name="Whitney A.M."/>
            <person name="McLaughlin R.W."/>
        </authorList>
    </citation>
    <scope>NUCLEOTIDE SEQUENCE [LARGE SCALE GENOMIC DNA]</scope>
    <source>
        <strain evidence="1 2">LMG 23085</strain>
    </source>
</reference>